<dbReference type="EMBL" id="LITQ01000015">
    <property type="protein sequence ID" value="OAA92961.1"/>
    <property type="molecule type" value="Genomic_DNA"/>
</dbReference>
<feature type="transmembrane region" description="Helical" evidence="1">
    <location>
        <begin position="49"/>
        <end position="68"/>
    </location>
</feature>
<gene>
    <name evidence="4" type="ORF">CLCOS_40560</name>
    <name evidence="3" type="ORF">WX73_00278</name>
</gene>
<dbReference type="Proteomes" id="UP000077384">
    <property type="component" value="Unassembled WGS sequence"/>
</dbReference>
<feature type="domain" description="Phosphatidic acid phosphatase type 2/haloperoxidase" evidence="2">
    <location>
        <begin position="224"/>
        <end position="289"/>
    </location>
</feature>
<dbReference type="EMBL" id="LROR01000095">
    <property type="protein sequence ID" value="OBR90497.1"/>
    <property type="molecule type" value="Genomic_DNA"/>
</dbReference>
<keyword evidence="1" id="KW-0472">Membrane</keyword>
<evidence type="ECO:0000313" key="3">
    <source>
        <dbReference type="EMBL" id="OAA92961.1"/>
    </source>
</evidence>
<evidence type="ECO:0000259" key="2">
    <source>
        <dbReference type="Pfam" id="PF01569"/>
    </source>
</evidence>
<feature type="transmembrane region" description="Helical" evidence="1">
    <location>
        <begin position="274"/>
        <end position="294"/>
    </location>
</feature>
<accession>A0A166SYN7</accession>
<protein>
    <submittedName>
        <fullName evidence="3">Undecaprenyl pyrophosphate phosphatase</fullName>
    </submittedName>
</protein>
<feature type="transmembrane region" description="Helical" evidence="1">
    <location>
        <begin position="217"/>
        <end position="242"/>
    </location>
</feature>
<dbReference type="InterPro" id="IPR036938">
    <property type="entry name" value="PAP2/HPO_sf"/>
</dbReference>
<evidence type="ECO:0000256" key="1">
    <source>
        <dbReference type="SAM" id="Phobius"/>
    </source>
</evidence>
<dbReference type="Pfam" id="PF01569">
    <property type="entry name" value="PAP2"/>
    <property type="match status" value="1"/>
</dbReference>
<keyword evidence="1" id="KW-1133">Transmembrane helix</keyword>
<evidence type="ECO:0000313" key="5">
    <source>
        <dbReference type="Proteomes" id="UP000077384"/>
    </source>
</evidence>
<keyword evidence="6" id="KW-1185">Reference proteome</keyword>
<comment type="caution">
    <text evidence="3">The sequence shown here is derived from an EMBL/GenBank/DDBJ whole genome shotgun (WGS) entry which is preliminary data.</text>
</comment>
<dbReference type="AlphaFoldDB" id="A0A166SYN7"/>
<reference evidence="4 6" key="2">
    <citation type="journal article" date="2016" name="Front. Microbiol.">
        <title>Industrial Acetogenic Biocatalysts: A Comparative Metabolic and Genomic Analysis.</title>
        <authorList>
            <person name="Bengelsdorf F."/>
            <person name="Poehlein A."/>
            <person name="Sonja S."/>
            <person name="Erz C."/>
            <person name="Hummel T."/>
            <person name="Hoffmeister S."/>
            <person name="Daniel R."/>
            <person name="Durre P."/>
        </authorList>
    </citation>
    <scope>NUCLEOTIDE SEQUENCE [LARGE SCALE GENOMIC DNA]</scope>
    <source>
        <strain evidence="4 6">PTA-10522</strain>
    </source>
</reference>
<feature type="transmembrane region" description="Helical" evidence="1">
    <location>
        <begin position="143"/>
        <end position="162"/>
    </location>
</feature>
<feature type="transmembrane region" description="Helical" evidence="1">
    <location>
        <begin position="174"/>
        <end position="197"/>
    </location>
</feature>
<dbReference type="Gene3D" id="1.20.144.10">
    <property type="entry name" value="Phosphatidic acid phosphatase type 2/haloperoxidase"/>
    <property type="match status" value="1"/>
</dbReference>
<name>A0A166SYN7_9CLOT</name>
<proteinExistence type="predicted"/>
<evidence type="ECO:0000313" key="4">
    <source>
        <dbReference type="EMBL" id="OBR90497.1"/>
    </source>
</evidence>
<dbReference type="InterPro" id="IPR052185">
    <property type="entry name" value="IPC_Synthase-Related"/>
</dbReference>
<dbReference type="SUPFAM" id="SSF48317">
    <property type="entry name" value="Acid phosphatase/Vanadium-dependent haloperoxidase"/>
    <property type="match status" value="1"/>
</dbReference>
<dbReference type="Proteomes" id="UP000093694">
    <property type="component" value="Unassembled WGS sequence"/>
</dbReference>
<feature type="transmembrane region" description="Helical" evidence="1">
    <location>
        <begin position="20"/>
        <end position="37"/>
    </location>
</feature>
<dbReference type="CDD" id="cd03386">
    <property type="entry name" value="PAP2_Aur1_like"/>
    <property type="match status" value="1"/>
</dbReference>
<reference evidence="3 5" key="1">
    <citation type="journal article" date="2015" name="Biotechnol. Bioeng.">
        <title>Genome sequence and phenotypic characterization of Caulobacter segnis.</title>
        <authorList>
            <person name="Patel S."/>
            <person name="Fletcher B."/>
            <person name="Scott D.C."/>
            <person name="Ely B."/>
        </authorList>
    </citation>
    <scope>NUCLEOTIDE SEQUENCE [LARGE SCALE GENOMIC DNA]</scope>
    <source>
        <strain evidence="3 5">PS02</strain>
    </source>
</reference>
<sequence>MYKFVENKMWKTTQHTFKILFNLLSKYYFILIGLYFLHKTLYLVQYPSISLTSKIYLGMLALMCFTVYSDIRNDIKVIPFLILCIPFFAFIFYIEQHGYAFWGKMLSWQISRKIVVDLNPIFSKIPFNNGSFARIYKTETLTWFFRMVYNNGFVLPVLLAVYRSTLAKDFKKMLRYILSAHVVQIFLITPFYLIFHLQEVWFVLGQPDGLDRQLSPSAAAGVTLNCFPSMHTSICFAMFLLVLRERNKIWKCVFGFFCLSVIFSTLYLEVHWVIDVFAGMILAYVTVKLVDFILAKSKVLVQKPLDMLYYKKKKAIYVSNYYLETMKN</sequence>
<feature type="transmembrane region" description="Helical" evidence="1">
    <location>
        <begin position="75"/>
        <end position="94"/>
    </location>
</feature>
<feature type="transmembrane region" description="Helical" evidence="1">
    <location>
        <begin position="249"/>
        <end position="268"/>
    </location>
</feature>
<dbReference type="PATRIC" id="fig|1705578.3.peg.661"/>
<dbReference type="InterPro" id="IPR000326">
    <property type="entry name" value="PAP2/HPO"/>
</dbReference>
<evidence type="ECO:0000313" key="6">
    <source>
        <dbReference type="Proteomes" id="UP000093694"/>
    </source>
</evidence>
<dbReference type="PANTHER" id="PTHR31310">
    <property type="match status" value="1"/>
</dbReference>
<dbReference type="PANTHER" id="PTHR31310:SF7">
    <property type="entry name" value="PA-PHOSPHATASE RELATED-FAMILY PROTEIN DDB_G0268928"/>
    <property type="match status" value="1"/>
</dbReference>
<organism evidence="3 5">
    <name type="scientific">Clostridium coskatii</name>
    <dbReference type="NCBI Taxonomy" id="1705578"/>
    <lineage>
        <taxon>Bacteria</taxon>
        <taxon>Bacillati</taxon>
        <taxon>Bacillota</taxon>
        <taxon>Clostridia</taxon>
        <taxon>Eubacteriales</taxon>
        <taxon>Clostridiaceae</taxon>
        <taxon>Clostridium</taxon>
    </lineage>
</organism>
<keyword evidence="1" id="KW-0812">Transmembrane</keyword>